<proteinExistence type="predicted"/>
<protein>
    <submittedName>
        <fullName evidence="2">Uncharacterized protein</fullName>
    </submittedName>
</protein>
<evidence type="ECO:0000313" key="3">
    <source>
        <dbReference type="Proteomes" id="UP000377595"/>
    </source>
</evidence>
<evidence type="ECO:0000313" key="2">
    <source>
        <dbReference type="EMBL" id="GES23149.1"/>
    </source>
</evidence>
<dbReference type="EMBL" id="BLAF01000039">
    <property type="protein sequence ID" value="GES23149.1"/>
    <property type="molecule type" value="Genomic_DNA"/>
</dbReference>
<keyword evidence="3" id="KW-1185">Reference proteome</keyword>
<comment type="caution">
    <text evidence="2">The sequence shown here is derived from an EMBL/GenBank/DDBJ whole genome shotgun (WGS) entry which is preliminary data.</text>
</comment>
<gene>
    <name evidence="2" type="ORF">Aple_060480</name>
</gene>
<name>A0A5M3XT44_9ACTN</name>
<evidence type="ECO:0000256" key="1">
    <source>
        <dbReference type="SAM" id="MobiDB-lite"/>
    </source>
</evidence>
<feature type="region of interest" description="Disordered" evidence="1">
    <location>
        <begin position="1"/>
        <end position="20"/>
    </location>
</feature>
<sequence>MPAAAPTDRYLVARPGGDDGGGRLRLIRLATQLARLPVVRDRLASGTLLALDGRGDDPAAGAQDGDRQVEAVTPLLPAVGLG</sequence>
<organism evidence="2 3">
    <name type="scientific">Acrocarpospora pleiomorpha</name>
    <dbReference type="NCBI Taxonomy" id="90975"/>
    <lineage>
        <taxon>Bacteria</taxon>
        <taxon>Bacillati</taxon>
        <taxon>Actinomycetota</taxon>
        <taxon>Actinomycetes</taxon>
        <taxon>Streptosporangiales</taxon>
        <taxon>Streptosporangiaceae</taxon>
        <taxon>Acrocarpospora</taxon>
    </lineage>
</organism>
<accession>A0A5M3XT44</accession>
<dbReference type="AlphaFoldDB" id="A0A5M3XT44"/>
<dbReference type="Proteomes" id="UP000377595">
    <property type="component" value="Unassembled WGS sequence"/>
</dbReference>
<reference evidence="2 3" key="1">
    <citation type="submission" date="2019-10" db="EMBL/GenBank/DDBJ databases">
        <title>Whole genome shotgun sequence of Acrocarpospora pleiomorpha NBRC 16267.</title>
        <authorList>
            <person name="Ichikawa N."/>
            <person name="Kimura A."/>
            <person name="Kitahashi Y."/>
            <person name="Komaki H."/>
            <person name="Oguchi A."/>
        </authorList>
    </citation>
    <scope>NUCLEOTIDE SEQUENCE [LARGE SCALE GENOMIC DNA]</scope>
    <source>
        <strain evidence="2 3">NBRC 16267</strain>
    </source>
</reference>